<gene>
    <name evidence="2" type="ORF">CBG49_01995</name>
</gene>
<reference evidence="3" key="1">
    <citation type="submission" date="2017-06" db="EMBL/GenBank/DDBJ databases">
        <title>Complete genome sequence of Capnocytophaga sp. KCOM 1579 (=ChDC OS43) isolated from a human refractory periapical abscess lesion.</title>
        <authorList>
            <person name="Kook J.-K."/>
            <person name="Park S.-N."/>
            <person name="Lim Y.K."/>
            <person name="Roh H."/>
        </authorList>
    </citation>
    <scope>NUCLEOTIDE SEQUENCE [LARGE SCALE GENOMIC DNA]</scope>
    <source>
        <strain evidence="3">ChDC OS43</strain>
    </source>
</reference>
<organism evidence="2 3">
    <name type="scientific">Capnocytophaga endodontalis</name>
    <dbReference type="NCBI Taxonomy" id="2708117"/>
    <lineage>
        <taxon>Bacteria</taxon>
        <taxon>Pseudomonadati</taxon>
        <taxon>Bacteroidota</taxon>
        <taxon>Flavobacteriia</taxon>
        <taxon>Flavobacteriales</taxon>
        <taxon>Flavobacteriaceae</taxon>
        <taxon>Capnocytophaga</taxon>
    </lineage>
</organism>
<protein>
    <recommendedName>
        <fullName evidence="4">DUF4595 domain-containing protein</fullName>
    </recommendedName>
</protein>
<dbReference type="Proteomes" id="UP000197007">
    <property type="component" value="Chromosome"/>
</dbReference>
<keyword evidence="1" id="KW-0732">Signal</keyword>
<feature type="signal peptide" evidence="1">
    <location>
        <begin position="1"/>
        <end position="20"/>
    </location>
</feature>
<dbReference type="EMBL" id="CP022022">
    <property type="protein sequence ID" value="ASF41959.1"/>
    <property type="molecule type" value="Genomic_DNA"/>
</dbReference>
<proteinExistence type="predicted"/>
<dbReference type="KEGG" id="capn:CBG49_01995"/>
<dbReference type="AlphaFoldDB" id="A0A1Z4BL28"/>
<evidence type="ECO:0000313" key="3">
    <source>
        <dbReference type="Proteomes" id="UP000197007"/>
    </source>
</evidence>
<feature type="chain" id="PRO_5013165068" description="DUF4595 domain-containing protein" evidence="1">
    <location>
        <begin position="21"/>
        <end position="281"/>
    </location>
</feature>
<evidence type="ECO:0008006" key="4">
    <source>
        <dbReference type="Google" id="ProtNLM"/>
    </source>
</evidence>
<accession>A0A1Z4BL28</accession>
<keyword evidence="3" id="KW-1185">Reference proteome</keyword>
<sequence>MKIILLFLHLCCCWALSAQSFTKEVPFQLKGKVKMLYTTIESLNPEITLDQNNDLYKHQKVYFDEQGKVVSRTLYKDDGQEDGTQVFSFDKKGFLTEVKITNKNNLLANEVRTLVYNKEKTEAIAKRFVVAEMHTVYPTKYVFDKRKRPIEITDYFPNEKDIIQKERFEYNAAGKITANIKERMNGSVVINTFLTYNAQNQIVKELTEVTQNGSTIYKLEGTFAYTDKMGFPTEQVTVIDGGAPTRCSYEYQWDAKGNWTEKRFVVNGKAMAAVKREITYY</sequence>
<dbReference type="Gene3D" id="2.180.10.10">
    <property type="entry name" value="RHS repeat-associated core"/>
    <property type="match status" value="1"/>
</dbReference>
<evidence type="ECO:0000313" key="2">
    <source>
        <dbReference type="EMBL" id="ASF41959.1"/>
    </source>
</evidence>
<dbReference type="RefSeq" id="WP_088593160.1">
    <property type="nucleotide sequence ID" value="NZ_CP022022.1"/>
</dbReference>
<name>A0A1Z4BL28_9FLAO</name>
<evidence type="ECO:0000256" key="1">
    <source>
        <dbReference type="SAM" id="SignalP"/>
    </source>
</evidence>